<sequence>MAISAPPVFPVAQTDIGYADGIVARATCLAGRHSPPEIAGVVPQFAGVGDTDRLAGLLPLWLTKYPDRVVLAVADAVPPRWAIPMLDPRLSPRSFVSVVTLPVDAASTRKRAFVSDPFFLAGLAVSLILVVALGGQRGKWGSPTWDIVMFSVVGAVVVGTTFAAVRTRVAGGDYPTWKRINLVLAKTGMCALVLALVLALSTLADVHGILGTMMDASAIVAGICLLGSMISGLLWLCFDHNTSTATAAASLVGSHWAGGRCGR</sequence>
<dbReference type="STRING" id="526226.Gbro_2098"/>
<dbReference type="EMBL" id="CP001802">
    <property type="protein sequence ID" value="ACY21350.1"/>
    <property type="molecule type" value="Genomic_DNA"/>
</dbReference>
<keyword evidence="1" id="KW-1133">Transmembrane helix</keyword>
<keyword evidence="3" id="KW-1185">Reference proteome</keyword>
<dbReference type="AlphaFoldDB" id="D0LAN7"/>
<evidence type="ECO:0000256" key="1">
    <source>
        <dbReference type="SAM" id="Phobius"/>
    </source>
</evidence>
<reference evidence="2 3" key="2">
    <citation type="journal article" date="2010" name="Stand. Genomic Sci.">
        <title>Complete genome sequence of Gordonia bronchialis type strain (3410).</title>
        <authorList>
            <person name="Ivanova N."/>
            <person name="Sikorski J."/>
            <person name="Jando M."/>
            <person name="Lapidus A."/>
            <person name="Nolan M."/>
            <person name="Lucas S."/>
            <person name="Del Rio T.G."/>
            <person name="Tice H."/>
            <person name="Copeland A."/>
            <person name="Cheng J.F."/>
            <person name="Chen F."/>
            <person name="Bruce D."/>
            <person name="Goodwin L."/>
            <person name="Pitluck S."/>
            <person name="Mavromatis K."/>
            <person name="Ovchinnikova G."/>
            <person name="Pati A."/>
            <person name="Chen A."/>
            <person name="Palaniappan K."/>
            <person name="Land M."/>
            <person name="Hauser L."/>
            <person name="Chang Y.J."/>
            <person name="Jeffries C.D."/>
            <person name="Chain P."/>
            <person name="Saunders E."/>
            <person name="Han C."/>
            <person name="Detter J.C."/>
            <person name="Brettin T."/>
            <person name="Rohde M."/>
            <person name="Goker M."/>
            <person name="Bristow J."/>
            <person name="Eisen J.A."/>
            <person name="Markowitz V."/>
            <person name="Hugenholtz P."/>
            <person name="Klenk H.P."/>
            <person name="Kyrpides N.C."/>
        </authorList>
    </citation>
    <scope>NUCLEOTIDE SEQUENCE [LARGE SCALE GENOMIC DNA]</scope>
    <source>
        <strain evidence="3">ATCC 25592 / DSM 43247 / BCRC 13721 / JCM 3198 / KCTC 3076 / NBRC 16047 / NCTC 10667</strain>
    </source>
</reference>
<feature type="transmembrane region" description="Helical" evidence="1">
    <location>
        <begin position="147"/>
        <end position="169"/>
    </location>
</feature>
<feature type="transmembrane region" description="Helical" evidence="1">
    <location>
        <begin position="181"/>
        <end position="204"/>
    </location>
</feature>
<accession>D0LAN7</accession>
<dbReference type="Proteomes" id="UP000001219">
    <property type="component" value="Chromosome"/>
</dbReference>
<keyword evidence="1" id="KW-0472">Membrane</keyword>
<dbReference type="KEGG" id="gbr:Gbro_2098"/>
<dbReference type="RefSeq" id="WP_012833907.1">
    <property type="nucleotide sequence ID" value="NC_013441.1"/>
</dbReference>
<reference evidence="3" key="1">
    <citation type="submission" date="2009-10" db="EMBL/GenBank/DDBJ databases">
        <title>The complete chromosome of Gordonia bronchialis DSM 43247.</title>
        <authorList>
            <consortium name="US DOE Joint Genome Institute (JGI-PGF)"/>
            <person name="Lucas S."/>
            <person name="Copeland A."/>
            <person name="Lapidus A."/>
            <person name="Glavina del Rio T."/>
            <person name="Dalin E."/>
            <person name="Tice H."/>
            <person name="Bruce D."/>
            <person name="Goodwin L."/>
            <person name="Pitluck S."/>
            <person name="Kyrpides N."/>
            <person name="Mavromatis K."/>
            <person name="Ivanova N."/>
            <person name="Ovchinnikova G."/>
            <person name="Saunders E."/>
            <person name="Brettin T."/>
            <person name="Detter J.C."/>
            <person name="Han C."/>
            <person name="Larimer F."/>
            <person name="Land M."/>
            <person name="Hauser L."/>
            <person name="Markowitz V."/>
            <person name="Cheng J.-F."/>
            <person name="Hugenholtz P."/>
            <person name="Woyke T."/>
            <person name="Wu D."/>
            <person name="Jando M."/>
            <person name="Schneider S."/>
            <person name="Goeker M."/>
            <person name="Klenk H.-P."/>
            <person name="Eisen J.A."/>
        </authorList>
    </citation>
    <scope>NUCLEOTIDE SEQUENCE [LARGE SCALE GENOMIC DNA]</scope>
    <source>
        <strain evidence="3">ATCC 25592 / DSM 43247 / BCRC 13721 / JCM 3198 / KCTC 3076 / NBRC 16047 / NCTC 10667</strain>
    </source>
</reference>
<protein>
    <submittedName>
        <fullName evidence="2">Uncharacterized protein</fullName>
    </submittedName>
</protein>
<organism evidence="2 3">
    <name type="scientific">Gordonia bronchialis (strain ATCC 25592 / DSM 43247 / BCRC 13721 / JCM 3198 / KCTC 3076 / NBRC 16047 / NCTC 10667)</name>
    <name type="common">Rhodococcus bronchialis</name>
    <dbReference type="NCBI Taxonomy" id="526226"/>
    <lineage>
        <taxon>Bacteria</taxon>
        <taxon>Bacillati</taxon>
        <taxon>Actinomycetota</taxon>
        <taxon>Actinomycetes</taxon>
        <taxon>Mycobacteriales</taxon>
        <taxon>Gordoniaceae</taxon>
        <taxon>Gordonia</taxon>
    </lineage>
</organism>
<name>D0LAN7_GORB4</name>
<feature type="transmembrane region" description="Helical" evidence="1">
    <location>
        <begin position="216"/>
        <end position="238"/>
    </location>
</feature>
<keyword evidence="1" id="KW-0812">Transmembrane</keyword>
<feature type="transmembrane region" description="Helical" evidence="1">
    <location>
        <begin position="118"/>
        <end position="135"/>
    </location>
</feature>
<proteinExistence type="predicted"/>
<gene>
    <name evidence="2" type="ordered locus">Gbro_2098</name>
</gene>
<dbReference type="HOGENOM" id="CLU_1056740_0_0_11"/>
<evidence type="ECO:0000313" key="2">
    <source>
        <dbReference type="EMBL" id="ACY21350.1"/>
    </source>
</evidence>
<evidence type="ECO:0000313" key="3">
    <source>
        <dbReference type="Proteomes" id="UP000001219"/>
    </source>
</evidence>